<dbReference type="InterPro" id="IPR005234">
    <property type="entry name" value="ScpB_csome_segregation"/>
</dbReference>
<dbReference type="PANTHER" id="PTHR34298:SF2">
    <property type="entry name" value="SEGREGATION AND CONDENSATION PROTEIN B"/>
    <property type="match status" value="1"/>
</dbReference>
<dbReference type="SUPFAM" id="SSF46785">
    <property type="entry name" value="Winged helix' DNA-binding domain"/>
    <property type="match status" value="2"/>
</dbReference>
<dbReference type="RefSeq" id="WP_045459377.1">
    <property type="nucleotide sequence ID" value="NZ_BBLT01000002.1"/>
</dbReference>
<keyword evidence="1" id="KW-0963">Cytoplasm</keyword>
<evidence type="ECO:0000313" key="7">
    <source>
        <dbReference type="Proteomes" id="UP000030185"/>
    </source>
</evidence>
<dbReference type="InterPro" id="IPR036388">
    <property type="entry name" value="WH-like_DNA-bd_sf"/>
</dbReference>
<evidence type="ECO:0000256" key="2">
    <source>
        <dbReference type="ARBA" id="ARBA00022618"/>
    </source>
</evidence>
<keyword evidence="7" id="KW-1185">Reference proteome</keyword>
<dbReference type="Pfam" id="PF04079">
    <property type="entry name" value="SMC_ScpB"/>
    <property type="match status" value="1"/>
</dbReference>
<protein>
    <submittedName>
        <fullName evidence="6">Condensin subunit ScpB</fullName>
    </submittedName>
</protein>
<feature type="compositionally biased region" description="Polar residues" evidence="5">
    <location>
        <begin position="204"/>
        <end position="220"/>
    </location>
</feature>
<dbReference type="STRING" id="153721.MYP_958"/>
<keyword evidence="2" id="KW-0132">Cell division</keyword>
<dbReference type="eggNOG" id="COG1386">
    <property type="taxonomic scope" value="Bacteria"/>
</dbReference>
<feature type="region of interest" description="Disordered" evidence="5">
    <location>
        <begin position="195"/>
        <end position="251"/>
    </location>
</feature>
<organism evidence="6 7">
    <name type="scientific">Sporocytophaga myxococcoides</name>
    <dbReference type="NCBI Taxonomy" id="153721"/>
    <lineage>
        <taxon>Bacteria</taxon>
        <taxon>Pseudomonadati</taxon>
        <taxon>Bacteroidota</taxon>
        <taxon>Cytophagia</taxon>
        <taxon>Cytophagales</taxon>
        <taxon>Cytophagaceae</taxon>
        <taxon>Sporocytophaga</taxon>
    </lineage>
</organism>
<dbReference type="GO" id="GO:0051304">
    <property type="term" value="P:chromosome separation"/>
    <property type="evidence" value="ECO:0007669"/>
    <property type="project" value="InterPro"/>
</dbReference>
<evidence type="ECO:0000256" key="3">
    <source>
        <dbReference type="ARBA" id="ARBA00022829"/>
    </source>
</evidence>
<dbReference type="GO" id="GO:0051301">
    <property type="term" value="P:cell division"/>
    <property type="evidence" value="ECO:0007669"/>
    <property type="project" value="UniProtKB-KW"/>
</dbReference>
<evidence type="ECO:0000256" key="5">
    <source>
        <dbReference type="SAM" id="MobiDB-lite"/>
    </source>
</evidence>
<keyword evidence="4" id="KW-0131">Cell cycle</keyword>
<evidence type="ECO:0000256" key="4">
    <source>
        <dbReference type="ARBA" id="ARBA00023306"/>
    </source>
</evidence>
<reference evidence="6 7" key="1">
    <citation type="submission" date="2014-09" db="EMBL/GenBank/DDBJ databases">
        <title>Sporocytophaga myxococcoides PG-01 genome sequencing.</title>
        <authorList>
            <person name="Liu L."/>
            <person name="Gao P.J."/>
            <person name="Chen G.J."/>
            <person name="Wang L.S."/>
        </authorList>
    </citation>
    <scope>NUCLEOTIDE SEQUENCE [LARGE SCALE GENOMIC DNA]</scope>
    <source>
        <strain evidence="6 7">PG-01</strain>
    </source>
</reference>
<evidence type="ECO:0000313" key="6">
    <source>
        <dbReference type="EMBL" id="GAL83731.1"/>
    </source>
</evidence>
<dbReference type="NCBIfam" id="TIGR00281">
    <property type="entry name" value="SMC-Scp complex subunit ScpB"/>
    <property type="match status" value="1"/>
</dbReference>
<comment type="caution">
    <text evidence="6">The sequence shown here is derived from an EMBL/GenBank/DDBJ whole genome shotgun (WGS) entry which is preliminary data.</text>
</comment>
<proteinExistence type="predicted"/>
<dbReference type="OrthoDB" id="9806226at2"/>
<dbReference type="PANTHER" id="PTHR34298">
    <property type="entry name" value="SEGREGATION AND CONDENSATION PROTEIN B"/>
    <property type="match status" value="1"/>
</dbReference>
<gene>
    <name evidence="6" type="ORF">MYP_958</name>
</gene>
<accession>A0A098LA07</accession>
<dbReference type="EMBL" id="BBLT01000002">
    <property type="protein sequence ID" value="GAL83731.1"/>
    <property type="molecule type" value="Genomic_DNA"/>
</dbReference>
<dbReference type="InterPro" id="IPR036390">
    <property type="entry name" value="WH_DNA-bd_sf"/>
</dbReference>
<dbReference type="Proteomes" id="UP000030185">
    <property type="component" value="Unassembled WGS sequence"/>
</dbReference>
<name>A0A098LA07_9BACT</name>
<keyword evidence="3" id="KW-0159">Chromosome partition</keyword>
<dbReference type="AlphaFoldDB" id="A0A098LA07"/>
<sequence>MDFLQHHIESLIFCSPDPIKAEDIRTCLSEMFEAEVPIEDIQASLENLLQKYEDDNYPFKVFSMGGGYQFLTKPAYQSSISILLKQKSKKRLSTSALETCAIIAYKQPITKHQIEQIRGVNCDYAIQKLLEKELVEIQGKSDGVGRPILYGTTAKFMEYFGINSLKDLPMPKDFSKDENEIGDEVEKEHEIIAAELEEMEFKAQDSNSTETQNKENNTQDTFRDFSSQANSNSQSEEDFSSESQNPLEPEQ</sequence>
<dbReference type="Gene3D" id="1.10.10.10">
    <property type="entry name" value="Winged helix-like DNA-binding domain superfamily/Winged helix DNA-binding domain"/>
    <property type="match status" value="2"/>
</dbReference>
<evidence type="ECO:0000256" key="1">
    <source>
        <dbReference type="ARBA" id="ARBA00022490"/>
    </source>
</evidence>